<reference evidence="1 2" key="1">
    <citation type="submission" date="2018-06" db="EMBL/GenBank/DDBJ databases">
        <authorList>
            <consortium name="Pathogen Informatics"/>
            <person name="Doyle S."/>
        </authorList>
    </citation>
    <scope>NUCLEOTIDE SEQUENCE [LARGE SCALE GENOMIC DNA]</scope>
    <source>
        <strain evidence="1 2">NCTC10288</strain>
    </source>
</reference>
<dbReference type="AlphaFoldDB" id="A0A2X4RFJ0"/>
<sequence length="34" mass="3663">MSYDSSTKENGKVSKHDCKHTALAWRGATAADPV</sequence>
<organism evidence="1 2">
    <name type="scientific">Corynebacterium minutissimum</name>
    <dbReference type="NCBI Taxonomy" id="38301"/>
    <lineage>
        <taxon>Bacteria</taxon>
        <taxon>Bacillati</taxon>
        <taxon>Actinomycetota</taxon>
        <taxon>Actinomycetes</taxon>
        <taxon>Mycobacteriales</taxon>
        <taxon>Corynebacteriaceae</taxon>
        <taxon>Corynebacterium</taxon>
    </lineage>
</organism>
<dbReference type="Proteomes" id="UP000249264">
    <property type="component" value="Chromosome 1"/>
</dbReference>
<proteinExistence type="predicted"/>
<dbReference type="EMBL" id="LS483460">
    <property type="protein sequence ID" value="SQI00603.1"/>
    <property type="molecule type" value="Genomic_DNA"/>
</dbReference>
<accession>A0A2X4RFJ0</accession>
<protein>
    <submittedName>
        <fullName evidence="1">Uncharacterized protein</fullName>
    </submittedName>
</protein>
<evidence type="ECO:0000313" key="1">
    <source>
        <dbReference type="EMBL" id="SQI00603.1"/>
    </source>
</evidence>
<evidence type="ECO:0000313" key="2">
    <source>
        <dbReference type="Proteomes" id="UP000249264"/>
    </source>
</evidence>
<name>A0A2X4RFJ0_9CORY</name>
<dbReference type="KEGG" id="cmin:NCTC10288_01921"/>
<gene>
    <name evidence="1" type="ORF">NCTC10288_01921</name>
</gene>